<dbReference type="NCBIfam" id="NF007139">
    <property type="entry name" value="PRK09585.1-3"/>
    <property type="match status" value="1"/>
</dbReference>
<evidence type="ECO:0000313" key="2">
    <source>
        <dbReference type="EMBL" id="GGF96184.1"/>
    </source>
</evidence>
<dbReference type="CDD" id="cd24050">
    <property type="entry name" value="ASKHA_NBD_ANMK"/>
    <property type="match status" value="1"/>
</dbReference>
<dbReference type="AlphaFoldDB" id="A0A917CS72"/>
<accession>A0A917CS72</accession>
<dbReference type="PANTHER" id="PTHR30605">
    <property type="entry name" value="ANHYDRO-N-ACETYLMURAMIC ACID KINASE"/>
    <property type="match status" value="1"/>
</dbReference>
<evidence type="ECO:0000313" key="3">
    <source>
        <dbReference type="Proteomes" id="UP000632858"/>
    </source>
</evidence>
<dbReference type="EMBL" id="BMFO01000003">
    <property type="protein sequence ID" value="GGF96184.1"/>
    <property type="molecule type" value="Genomic_DNA"/>
</dbReference>
<keyword evidence="3" id="KW-1185">Reference proteome</keyword>
<keyword evidence="1" id="KW-0119">Carbohydrate metabolism</keyword>
<dbReference type="GO" id="GO:0006040">
    <property type="term" value="P:amino sugar metabolic process"/>
    <property type="evidence" value="ECO:0007669"/>
    <property type="project" value="InterPro"/>
</dbReference>
<comment type="pathway">
    <text evidence="1">Cell wall biogenesis; peptidoglycan recycling.</text>
</comment>
<evidence type="ECO:0000256" key="1">
    <source>
        <dbReference type="HAMAP-Rule" id="MF_01270"/>
    </source>
</evidence>
<dbReference type="PANTHER" id="PTHR30605:SF0">
    <property type="entry name" value="ANHYDRO-N-ACETYLMURAMIC ACID KINASE"/>
    <property type="match status" value="1"/>
</dbReference>
<gene>
    <name evidence="1 2" type="primary">anmK</name>
    <name evidence="2" type="ORF">GCM10010960_17310</name>
</gene>
<dbReference type="SUPFAM" id="SSF53067">
    <property type="entry name" value="Actin-like ATPase domain"/>
    <property type="match status" value="1"/>
</dbReference>
<dbReference type="RefSeq" id="WP_188449995.1">
    <property type="nucleotide sequence ID" value="NZ_BMFO01000003.1"/>
</dbReference>
<keyword evidence="1" id="KW-0067">ATP-binding</keyword>
<comment type="similarity">
    <text evidence="1">Belongs to the anhydro-N-acetylmuramic acid kinase family.</text>
</comment>
<dbReference type="GO" id="GO:0016773">
    <property type="term" value="F:phosphotransferase activity, alcohol group as acceptor"/>
    <property type="evidence" value="ECO:0007669"/>
    <property type="project" value="UniProtKB-UniRule"/>
</dbReference>
<organism evidence="2 3">
    <name type="scientific">Arenimonas maotaiensis</name>
    <dbReference type="NCBI Taxonomy" id="1446479"/>
    <lineage>
        <taxon>Bacteria</taxon>
        <taxon>Pseudomonadati</taxon>
        <taxon>Pseudomonadota</taxon>
        <taxon>Gammaproteobacteria</taxon>
        <taxon>Lysobacterales</taxon>
        <taxon>Lysobacteraceae</taxon>
        <taxon>Arenimonas</taxon>
    </lineage>
</organism>
<dbReference type="Pfam" id="PF03702">
    <property type="entry name" value="AnmK"/>
    <property type="match status" value="1"/>
</dbReference>
<dbReference type="HAMAP" id="MF_01270">
    <property type="entry name" value="AnhMurNAc_kinase"/>
    <property type="match status" value="1"/>
</dbReference>
<keyword evidence="1 2" id="KW-0418">Kinase</keyword>
<dbReference type="GO" id="GO:0097175">
    <property type="term" value="P:1,6-anhydro-N-acetyl-beta-muramic acid catabolic process"/>
    <property type="evidence" value="ECO:0007669"/>
    <property type="project" value="UniProtKB-UniRule"/>
</dbReference>
<proteinExistence type="inferred from homology"/>
<dbReference type="EC" id="2.7.1.170" evidence="1"/>
<dbReference type="Proteomes" id="UP000632858">
    <property type="component" value="Unassembled WGS sequence"/>
</dbReference>
<dbReference type="Gene3D" id="3.30.420.40">
    <property type="match status" value="2"/>
</dbReference>
<comment type="catalytic activity">
    <reaction evidence="1">
        <text>1,6-anhydro-N-acetyl-beta-muramate + ATP + H2O = N-acetyl-D-muramate 6-phosphate + ADP + H(+)</text>
        <dbReference type="Rhea" id="RHEA:24952"/>
        <dbReference type="ChEBI" id="CHEBI:15377"/>
        <dbReference type="ChEBI" id="CHEBI:15378"/>
        <dbReference type="ChEBI" id="CHEBI:30616"/>
        <dbReference type="ChEBI" id="CHEBI:58690"/>
        <dbReference type="ChEBI" id="CHEBI:58722"/>
        <dbReference type="ChEBI" id="CHEBI:456216"/>
        <dbReference type="EC" id="2.7.1.170"/>
    </reaction>
</comment>
<dbReference type="GO" id="GO:0005524">
    <property type="term" value="F:ATP binding"/>
    <property type="evidence" value="ECO:0007669"/>
    <property type="project" value="UniProtKB-UniRule"/>
</dbReference>
<keyword evidence="1" id="KW-0547">Nucleotide-binding</keyword>
<dbReference type="InterPro" id="IPR043129">
    <property type="entry name" value="ATPase_NBD"/>
</dbReference>
<dbReference type="InterPro" id="IPR005338">
    <property type="entry name" value="Anhydro_N_Ac-Mur_kinase"/>
</dbReference>
<dbReference type="GO" id="GO:0016301">
    <property type="term" value="F:kinase activity"/>
    <property type="evidence" value="ECO:0007669"/>
    <property type="project" value="UniProtKB-KW"/>
</dbReference>
<keyword evidence="1" id="KW-0808">Transferase</keyword>
<dbReference type="GO" id="GO:0009254">
    <property type="term" value="P:peptidoglycan turnover"/>
    <property type="evidence" value="ECO:0007669"/>
    <property type="project" value="UniProtKB-UniRule"/>
</dbReference>
<protein>
    <recommendedName>
        <fullName evidence="1">Anhydro-N-acetylmuramic acid kinase</fullName>
        <ecNumber evidence="1">2.7.1.170</ecNumber>
    </recommendedName>
    <alternativeName>
        <fullName evidence="1">AnhMurNAc kinase</fullName>
    </alternativeName>
</protein>
<reference evidence="2" key="2">
    <citation type="submission" date="2020-09" db="EMBL/GenBank/DDBJ databases">
        <authorList>
            <person name="Sun Q."/>
            <person name="Zhou Y."/>
        </authorList>
    </citation>
    <scope>NUCLEOTIDE SEQUENCE</scope>
    <source>
        <strain evidence="2">CGMCC 1.12726</strain>
    </source>
</reference>
<name>A0A917CS72_9GAMM</name>
<feature type="binding site" evidence="1">
    <location>
        <begin position="12"/>
        <end position="19"/>
    </location>
    <ligand>
        <name>ATP</name>
        <dbReference type="ChEBI" id="CHEBI:30616"/>
    </ligand>
</feature>
<comment type="pathway">
    <text evidence="1">Amino-sugar metabolism; 1,6-anhydro-N-acetylmuramate degradation.</text>
</comment>
<comment type="function">
    <text evidence="1">Catalyzes the specific phosphorylation of 1,6-anhydro-N-acetylmuramic acid (anhMurNAc) with the simultaneous cleavage of the 1,6-anhydro ring, generating MurNAc-6-P. Is required for the utilization of anhMurNAc either imported from the medium or derived from its own cell wall murein, and thus plays a role in cell wall recycling.</text>
</comment>
<sequence>MASTLYIGLMSGTSLDGIDVALVDFTDGARLLAHGHRPLPADLTAALLTLSQSNAPVSLELVGQLETRLGIAFAEAVNAFCAAHGIAPERIRAIGSHGQTVRHDPNGEIPYTLQLGDANLIAELTGITTVADFRRRDVAAGGQGAPLVPAFHRALFAQSGENRAVLNIGGIANVTLLAHDGAVGGFDTGPGNGLMDAWCRRHWGIAFDDGGRRAAAGEIDAELLERLLMDPWLQLPPPKSTGRDYFQLDWLDYHLQGLHLSPESVLHTLNAFTARSIADALSMAGFGAEAVFVCGGGVHNALLMRHLQALLTCPVRSTAALGVDPDYVEAMAFAWLAKQCLDGRPGNVTDVTGAAGPRILGAIYQA</sequence>
<comment type="caution">
    <text evidence="2">The sequence shown here is derived from an EMBL/GenBank/DDBJ whole genome shotgun (WGS) entry which is preliminary data.</text>
</comment>
<reference evidence="2" key="1">
    <citation type="journal article" date="2014" name="Int. J. Syst. Evol. Microbiol.">
        <title>Complete genome sequence of Corynebacterium casei LMG S-19264T (=DSM 44701T), isolated from a smear-ripened cheese.</title>
        <authorList>
            <consortium name="US DOE Joint Genome Institute (JGI-PGF)"/>
            <person name="Walter F."/>
            <person name="Albersmeier A."/>
            <person name="Kalinowski J."/>
            <person name="Ruckert C."/>
        </authorList>
    </citation>
    <scope>NUCLEOTIDE SEQUENCE</scope>
    <source>
        <strain evidence="2">CGMCC 1.12726</strain>
    </source>
</reference>